<organism evidence="7 8">
    <name type="scientific">Glaciimonas soli</name>
    <dbReference type="NCBI Taxonomy" id="2590999"/>
    <lineage>
        <taxon>Bacteria</taxon>
        <taxon>Pseudomonadati</taxon>
        <taxon>Pseudomonadota</taxon>
        <taxon>Betaproteobacteria</taxon>
        <taxon>Burkholderiales</taxon>
        <taxon>Oxalobacteraceae</taxon>
        <taxon>Glaciimonas</taxon>
    </lineage>
</organism>
<dbReference type="EMBL" id="WINI01000003">
    <property type="protein sequence ID" value="MQR00668.1"/>
    <property type="molecule type" value="Genomic_DNA"/>
</dbReference>
<evidence type="ECO:0000313" key="7">
    <source>
        <dbReference type="EMBL" id="MQR00668.1"/>
    </source>
</evidence>
<dbReference type="PANTHER" id="PTHR47961">
    <property type="entry name" value="DNA POLYMERASE THETA, PUTATIVE (AFU_ORTHOLOGUE AFUA_1G05260)-RELATED"/>
    <property type="match status" value="1"/>
</dbReference>
<protein>
    <submittedName>
        <fullName evidence="7">DEAD/DEAH box helicase</fullName>
    </submittedName>
</protein>
<dbReference type="Proteomes" id="UP000451565">
    <property type="component" value="Unassembled WGS sequence"/>
</dbReference>
<dbReference type="OrthoDB" id="9815222at2"/>
<dbReference type="GO" id="GO:0003676">
    <property type="term" value="F:nucleic acid binding"/>
    <property type="evidence" value="ECO:0007669"/>
    <property type="project" value="InterPro"/>
</dbReference>
<name>A0A843YT42_9BURK</name>
<dbReference type="SUPFAM" id="SSF52540">
    <property type="entry name" value="P-loop containing nucleoside triphosphate hydrolases"/>
    <property type="match status" value="1"/>
</dbReference>
<comment type="caution">
    <text evidence="7">The sequence shown here is derived from an EMBL/GenBank/DDBJ whole genome shotgun (WGS) entry which is preliminary data.</text>
</comment>
<dbReference type="Gene3D" id="3.40.50.300">
    <property type="entry name" value="P-loop containing nucleotide triphosphate hydrolases"/>
    <property type="match status" value="2"/>
</dbReference>
<evidence type="ECO:0000256" key="1">
    <source>
        <dbReference type="ARBA" id="ARBA00022741"/>
    </source>
</evidence>
<evidence type="ECO:0000256" key="4">
    <source>
        <dbReference type="ARBA" id="ARBA00022840"/>
    </source>
</evidence>
<dbReference type="GO" id="GO:0004386">
    <property type="term" value="F:helicase activity"/>
    <property type="evidence" value="ECO:0007669"/>
    <property type="project" value="UniProtKB-KW"/>
</dbReference>
<keyword evidence="4" id="KW-0067">ATP-binding</keyword>
<dbReference type="RefSeq" id="WP_153234248.1">
    <property type="nucleotide sequence ID" value="NZ_WINI01000003.1"/>
</dbReference>
<evidence type="ECO:0000256" key="3">
    <source>
        <dbReference type="ARBA" id="ARBA00022806"/>
    </source>
</evidence>
<keyword evidence="8" id="KW-1185">Reference proteome</keyword>
<gene>
    <name evidence="7" type="ORF">GEV47_08225</name>
</gene>
<keyword evidence="3 7" id="KW-0347">Helicase</keyword>
<evidence type="ECO:0000256" key="2">
    <source>
        <dbReference type="ARBA" id="ARBA00022801"/>
    </source>
</evidence>
<dbReference type="InterPro" id="IPR027417">
    <property type="entry name" value="P-loop_NTPase"/>
</dbReference>
<dbReference type="CDD" id="cd17921">
    <property type="entry name" value="DEXHc_Ski2"/>
    <property type="match status" value="1"/>
</dbReference>
<evidence type="ECO:0000259" key="6">
    <source>
        <dbReference type="PROSITE" id="PS51194"/>
    </source>
</evidence>
<feature type="domain" description="Helicase C-terminal" evidence="6">
    <location>
        <begin position="535"/>
        <end position="732"/>
    </location>
</feature>
<sequence>METTEELTAFLTQITNDGYRGRLQARGEARAIIRHDGVLPPDSPAFGDSLDVDLAEYGFSLLRAALALREVNGDGGLIRLGFVRAGHAFEALVQNGSPADSNRGFYRVIGSAAFHLARYSALAFSLLSQSGPNQNLSPIEDAMRLLIIRDLTALGERAKTWLQDPTHGDAAIARAGEAGEIDYDDVIQLVVTSAVFRAYAFFEFALQTGIASLVDEARSLLRRAITLTQHSNAISLWWISRIALNLIDDLWANSLHAVLPHDGPRGSENYSSLRKLFIGELYCRKAAEVELWPSQSEAALRAVDITDDLVVALPTSAGKTRIAEIAALMALACGTRVLIVTPLRALSAQTERSFRKTFSTLGFTVSSLYGASGLGGGDEDALRTQDIVISTPEKLDFALRNDPTIINDVGLVVLDEGHLIGPNEREIRYESLVQRLLRRGDNANRRLVCLSAILPEGDQLNDLTAWIRSDMAGHPIQSSWRPTRQRFGMLSWAGNSAKLSFNLEVDGPYIQHFIPSSRPIGRRRVSFPRDNKELTLAAAWKFSHQGKRTLIFCTQRDHVEGYGKTIVDLNRQGYLPTLLEDDELIKRAVAVGQEWLGANHPAVLCLPIGVAIHHGRLPRPFLREVEALLSSSVLRVTVGSPTLAQGLNLNAAVLLIPNLYRAGKQISGEEFANVAGRAGRAFVDLEGLIIHVMHDSVTWRQGVWRQIVMASKARSLSSGIISIVDEVIRRLHRTGIFARADALDYLSNAQEAWFPAQIPDDTDSIESLIERLDATVLGLIAALDANSADLPRLLDEALTGSLWSKQIARLDPVRRQGQMWILVTRATLIWNKTNFAQRRSQFAMGVGLEAGLAIDAKAQELIVTLDLADAAAQQGNANGLSNALVGLAENLLPIRPFTPDDTLPDNWRELLRWWIHGVDVAEIGLDNMRIIDDTFAYRLVWAIEALRMYRRSHQIESAVIEGSAAACLETGLPRNNMAMLVRTGLPSRVAAKIVVEQLQPQFTNRTEMNQWLGSAEITALSNQQNWPTQETNEIWRQFCNETLTASITRWSSQRWEMNLPGNVNIDPTIPGRINIDPINGQVSITSPDYRPLISIHQRLRHTQPSLLQVEFSADRTNACISRMGRGSAVWRNAQ</sequence>
<accession>A0A843YT42</accession>
<dbReference type="InterPro" id="IPR050474">
    <property type="entry name" value="Hel308_SKI2-like"/>
</dbReference>
<dbReference type="Pfam" id="PF00270">
    <property type="entry name" value="DEAD"/>
    <property type="match status" value="1"/>
</dbReference>
<feature type="domain" description="Helicase ATP-binding" evidence="5">
    <location>
        <begin position="300"/>
        <end position="460"/>
    </location>
</feature>
<dbReference type="SMART" id="SM00487">
    <property type="entry name" value="DEXDc"/>
    <property type="match status" value="1"/>
</dbReference>
<evidence type="ECO:0000259" key="5">
    <source>
        <dbReference type="PROSITE" id="PS51192"/>
    </source>
</evidence>
<dbReference type="PROSITE" id="PS51194">
    <property type="entry name" value="HELICASE_CTER"/>
    <property type="match status" value="1"/>
</dbReference>
<dbReference type="PANTHER" id="PTHR47961:SF10">
    <property type="entry name" value="ATP-DEPENDENT DNA HELICASE HEL308"/>
    <property type="match status" value="1"/>
</dbReference>
<dbReference type="InterPro" id="IPR011545">
    <property type="entry name" value="DEAD/DEAH_box_helicase_dom"/>
</dbReference>
<dbReference type="GO" id="GO:0016787">
    <property type="term" value="F:hydrolase activity"/>
    <property type="evidence" value="ECO:0007669"/>
    <property type="project" value="UniProtKB-KW"/>
</dbReference>
<keyword evidence="1" id="KW-0547">Nucleotide-binding</keyword>
<proteinExistence type="predicted"/>
<dbReference type="GO" id="GO:0005524">
    <property type="term" value="F:ATP binding"/>
    <property type="evidence" value="ECO:0007669"/>
    <property type="project" value="UniProtKB-KW"/>
</dbReference>
<keyword evidence="2" id="KW-0378">Hydrolase</keyword>
<dbReference type="AlphaFoldDB" id="A0A843YT42"/>
<dbReference type="InterPro" id="IPR014001">
    <property type="entry name" value="Helicase_ATP-bd"/>
</dbReference>
<reference evidence="7 8" key="1">
    <citation type="submission" date="2019-10" db="EMBL/GenBank/DDBJ databases">
        <title>Glaciimonas soli sp. nov., a psychrophilic bacterium isolated from the forest soil of a high elevation mountain in Taiwan.</title>
        <authorList>
            <person name="Wang L.-T."/>
            <person name="Shieh W.Y."/>
        </authorList>
    </citation>
    <scope>NUCLEOTIDE SEQUENCE [LARGE SCALE GENOMIC DNA]</scope>
    <source>
        <strain evidence="7 8">GS1</strain>
    </source>
</reference>
<evidence type="ECO:0000313" key="8">
    <source>
        <dbReference type="Proteomes" id="UP000451565"/>
    </source>
</evidence>
<dbReference type="PROSITE" id="PS51192">
    <property type="entry name" value="HELICASE_ATP_BIND_1"/>
    <property type="match status" value="1"/>
</dbReference>
<dbReference type="InterPro" id="IPR001650">
    <property type="entry name" value="Helicase_C-like"/>
</dbReference>